<organism evidence="1 2">
    <name type="scientific">Bacillus infantis</name>
    <dbReference type="NCBI Taxonomy" id="324767"/>
    <lineage>
        <taxon>Bacteria</taxon>
        <taxon>Bacillati</taxon>
        <taxon>Bacillota</taxon>
        <taxon>Bacilli</taxon>
        <taxon>Bacillales</taxon>
        <taxon>Bacillaceae</taxon>
        <taxon>Bacillus</taxon>
    </lineage>
</organism>
<dbReference type="Proteomes" id="UP000323732">
    <property type="component" value="Unassembled WGS sequence"/>
</dbReference>
<dbReference type="InterPro" id="IPR032710">
    <property type="entry name" value="NTF2-like_dom_sf"/>
</dbReference>
<proteinExistence type="predicted"/>
<dbReference type="SUPFAM" id="SSF54427">
    <property type="entry name" value="NTF2-like"/>
    <property type="match status" value="1"/>
</dbReference>
<comment type="caution">
    <text evidence="1">The sequence shown here is derived from an EMBL/GenBank/DDBJ whole genome shotgun (WGS) entry which is preliminary data.</text>
</comment>
<dbReference type="RefSeq" id="WP_129613117.1">
    <property type="nucleotide sequence ID" value="NZ_JAIVAO010000001.1"/>
</dbReference>
<sequence length="133" mass="14758">MGTMHTEYQGIKITAPADCGNAPKKKFLYDFIMAAATNDFHFISEHASDDICWNIVNDNSIQGLEELANTLKAAPKITEVEILNIITHGKTASVNGTVKFEDHHTDSFCNVYTFVSAGKNTIKEIISYIIKMD</sequence>
<accession>A0A5D4SR06</accession>
<gene>
    <name evidence="1" type="ORF">FZD47_12390</name>
</gene>
<dbReference type="AlphaFoldDB" id="A0A5D4SR06"/>
<evidence type="ECO:0000313" key="2">
    <source>
        <dbReference type="Proteomes" id="UP000323732"/>
    </source>
</evidence>
<reference evidence="1 2" key="1">
    <citation type="submission" date="2019-08" db="EMBL/GenBank/DDBJ databases">
        <title>Bacillus genomes from the desert of Cuatro Cienegas, Coahuila.</title>
        <authorList>
            <person name="Olmedo-Alvarez G."/>
        </authorList>
    </citation>
    <scope>NUCLEOTIDE SEQUENCE [LARGE SCALE GENOMIC DNA]</scope>
    <source>
        <strain evidence="1 2">CH37_1T</strain>
    </source>
</reference>
<dbReference type="EMBL" id="VTES01000003">
    <property type="protein sequence ID" value="TYS64266.1"/>
    <property type="molecule type" value="Genomic_DNA"/>
</dbReference>
<protein>
    <recommendedName>
        <fullName evidence="3">Nuclear transport factor 2 family protein</fullName>
    </recommendedName>
</protein>
<evidence type="ECO:0000313" key="1">
    <source>
        <dbReference type="EMBL" id="TYS64266.1"/>
    </source>
</evidence>
<evidence type="ECO:0008006" key="3">
    <source>
        <dbReference type="Google" id="ProtNLM"/>
    </source>
</evidence>
<name>A0A5D4SR06_9BACI</name>
<dbReference type="Gene3D" id="3.10.450.50">
    <property type="match status" value="1"/>
</dbReference>